<dbReference type="InterPro" id="IPR001683">
    <property type="entry name" value="PX_dom"/>
</dbReference>
<dbReference type="KEGG" id="tet:TTHERM_00770820"/>
<organism evidence="3 4">
    <name type="scientific">Tetrahymena thermophila (strain SB210)</name>
    <dbReference type="NCBI Taxonomy" id="312017"/>
    <lineage>
        <taxon>Eukaryota</taxon>
        <taxon>Sar</taxon>
        <taxon>Alveolata</taxon>
        <taxon>Ciliophora</taxon>
        <taxon>Intramacronucleata</taxon>
        <taxon>Oligohymenophorea</taxon>
        <taxon>Hymenostomatida</taxon>
        <taxon>Tetrahymenina</taxon>
        <taxon>Tetrahymenidae</taxon>
        <taxon>Tetrahymena</taxon>
    </lineage>
</organism>
<dbReference type="EMBL" id="GG662723">
    <property type="protein sequence ID" value="EAR93629.2"/>
    <property type="molecule type" value="Genomic_DNA"/>
</dbReference>
<dbReference type="GO" id="GO:0035091">
    <property type="term" value="F:phosphatidylinositol binding"/>
    <property type="evidence" value="ECO:0007669"/>
    <property type="project" value="InterPro"/>
</dbReference>
<dbReference type="InParanoid" id="Q23AR3"/>
<dbReference type="OrthoDB" id="422186at2759"/>
<feature type="region of interest" description="Disordered" evidence="1">
    <location>
        <begin position="156"/>
        <end position="194"/>
    </location>
</feature>
<name>Q23AR3_TETTS</name>
<dbReference type="Proteomes" id="UP000009168">
    <property type="component" value="Unassembled WGS sequence"/>
</dbReference>
<dbReference type="Pfam" id="PF00787">
    <property type="entry name" value="PX"/>
    <property type="match status" value="1"/>
</dbReference>
<dbReference type="RefSeq" id="XP_001013874.2">
    <property type="nucleotide sequence ID" value="XM_001013874.3"/>
</dbReference>
<evidence type="ECO:0000313" key="3">
    <source>
        <dbReference type="EMBL" id="EAR93629.2"/>
    </source>
</evidence>
<feature type="compositionally biased region" description="Polar residues" evidence="1">
    <location>
        <begin position="111"/>
        <end position="130"/>
    </location>
</feature>
<accession>Q23AR3</accession>
<dbReference type="HOGENOM" id="CLU_018901_0_0_1"/>
<dbReference type="GO" id="GO:0005768">
    <property type="term" value="C:endosome"/>
    <property type="evidence" value="ECO:0007669"/>
    <property type="project" value="TreeGrafter"/>
</dbReference>
<dbReference type="STRING" id="312017.Q23AR3"/>
<dbReference type="InterPro" id="IPR036871">
    <property type="entry name" value="PX_dom_sf"/>
</dbReference>
<evidence type="ECO:0000313" key="4">
    <source>
        <dbReference type="Proteomes" id="UP000009168"/>
    </source>
</evidence>
<dbReference type="PROSITE" id="PS50195">
    <property type="entry name" value="PX"/>
    <property type="match status" value="1"/>
</dbReference>
<protein>
    <submittedName>
        <fullName evidence="3">PX-SNX-like domain protein</fullName>
    </submittedName>
</protein>
<feature type="compositionally biased region" description="Basic and acidic residues" evidence="1">
    <location>
        <begin position="156"/>
        <end position="176"/>
    </location>
</feature>
<dbReference type="AlphaFoldDB" id="Q23AR3"/>
<dbReference type="GeneID" id="7823118"/>
<dbReference type="PANTHER" id="PTHR10555:SF170">
    <property type="entry name" value="FI18122P1"/>
    <property type="match status" value="1"/>
</dbReference>
<reference evidence="4" key="1">
    <citation type="journal article" date="2006" name="PLoS Biol.">
        <title>Macronuclear genome sequence of the ciliate Tetrahymena thermophila, a model eukaryote.</title>
        <authorList>
            <person name="Eisen J.A."/>
            <person name="Coyne R.S."/>
            <person name="Wu M."/>
            <person name="Wu D."/>
            <person name="Thiagarajan M."/>
            <person name="Wortman J.R."/>
            <person name="Badger J.H."/>
            <person name="Ren Q."/>
            <person name="Amedeo P."/>
            <person name="Jones K.M."/>
            <person name="Tallon L.J."/>
            <person name="Delcher A.L."/>
            <person name="Salzberg S.L."/>
            <person name="Silva J.C."/>
            <person name="Haas B.J."/>
            <person name="Majoros W.H."/>
            <person name="Farzad M."/>
            <person name="Carlton J.M."/>
            <person name="Smith R.K. Jr."/>
            <person name="Garg J."/>
            <person name="Pearlman R.E."/>
            <person name="Karrer K.M."/>
            <person name="Sun L."/>
            <person name="Manning G."/>
            <person name="Elde N.C."/>
            <person name="Turkewitz A.P."/>
            <person name="Asai D.J."/>
            <person name="Wilkes D.E."/>
            <person name="Wang Y."/>
            <person name="Cai H."/>
            <person name="Collins K."/>
            <person name="Stewart B.A."/>
            <person name="Lee S.R."/>
            <person name="Wilamowska K."/>
            <person name="Weinberg Z."/>
            <person name="Ruzzo W.L."/>
            <person name="Wloga D."/>
            <person name="Gaertig J."/>
            <person name="Frankel J."/>
            <person name="Tsao C.-C."/>
            <person name="Gorovsky M.A."/>
            <person name="Keeling P.J."/>
            <person name="Waller R.F."/>
            <person name="Patron N.J."/>
            <person name="Cherry J.M."/>
            <person name="Stover N.A."/>
            <person name="Krieger C.J."/>
            <person name="del Toro C."/>
            <person name="Ryder H.F."/>
            <person name="Williamson S.C."/>
            <person name="Barbeau R.A."/>
            <person name="Hamilton E.P."/>
            <person name="Orias E."/>
        </authorList>
    </citation>
    <scope>NUCLEOTIDE SEQUENCE [LARGE SCALE GENOMIC DNA]</scope>
    <source>
        <strain evidence="4">SB210</strain>
    </source>
</reference>
<evidence type="ECO:0000256" key="1">
    <source>
        <dbReference type="SAM" id="MobiDB-lite"/>
    </source>
</evidence>
<keyword evidence="4" id="KW-1185">Reference proteome</keyword>
<feature type="compositionally biased region" description="Basic and acidic residues" evidence="1">
    <location>
        <begin position="184"/>
        <end position="194"/>
    </location>
</feature>
<sequence length="654" mass="77356">MINTTTLFNYQSSRKILDQQQNKAYNSPYSKKGLQQQKMSDLTLDAKQQFLYDEIVMQGYNADDFAEFINKESKHGMNIEYTTFTELQRIVQKYKQTHNSINQISSNQSQYDFNSHSETANHNGSTSNENKSLDPFDSSHYEQKYTKKFRENTLGIKDEKLNTQSKEEKQEGKSKEQCVSNDGNKQHEQQTLSAKEESQLIVISKYGLSEAPYFREIDCLKEIPMINFYSKVVIDVCEPEKVQGGLFGFTAGYLTYKIVVKPHNWEVRRKNSDFNMIREILQRIYPGKILPPLKNKRNISSDKYGIEKQMRYLQMFLEDLNRDDEIWANEYLISFLSERNPDKLLKKFKEAEKIQLQRSFKTHSNMEGKIKVQLTNSNYLFAEESTKFVDNASSIYTKIKNLCRTLKQDFEKTSETMFSLGELFHQLFSHFNDFDNKIIEKKQENQKLKDCYVNLNNLMMTWGNLMQNQVKQVHENMCFLFKYGEKEMEQYKFSLKQLAEEESSYFKYKQRLNAKKEKLFSLGDISKWEIGPNIHFQPDNIINNKQLAFKIMCTKETIYENHLKDYFAFYCESIYQNLSKGFQKKANDYSKFFEQFSQSQLKNIEEISNLWKEIQNQYKLDDVIHQGTSASQKSSTSVNEKQEILKHIFPPKFY</sequence>
<proteinExistence type="predicted"/>
<feature type="region of interest" description="Disordered" evidence="1">
    <location>
        <begin position="111"/>
        <end position="137"/>
    </location>
</feature>
<dbReference type="Gene3D" id="3.30.1520.10">
    <property type="entry name" value="Phox-like domain"/>
    <property type="match status" value="1"/>
</dbReference>
<dbReference type="PANTHER" id="PTHR10555">
    <property type="entry name" value="SORTING NEXIN"/>
    <property type="match status" value="1"/>
</dbReference>
<dbReference type="eggNOG" id="KOG2273">
    <property type="taxonomic scope" value="Eukaryota"/>
</dbReference>
<feature type="domain" description="PX" evidence="2">
    <location>
        <begin position="234"/>
        <end position="343"/>
    </location>
</feature>
<gene>
    <name evidence="3" type="ORF">TTHERM_00770820</name>
</gene>
<dbReference type="SUPFAM" id="SSF64268">
    <property type="entry name" value="PX domain"/>
    <property type="match status" value="1"/>
</dbReference>
<dbReference type="SMART" id="SM00312">
    <property type="entry name" value="PX"/>
    <property type="match status" value="1"/>
</dbReference>
<evidence type="ECO:0000259" key="2">
    <source>
        <dbReference type="PROSITE" id="PS50195"/>
    </source>
</evidence>